<dbReference type="PANTHER" id="PTHR46988:SF2">
    <property type="entry name" value="TWO PORE CALCIUM CHANNEL PROTEIN 1"/>
    <property type="match status" value="1"/>
</dbReference>
<keyword evidence="14" id="KW-1185">Reference proteome</keyword>
<organism evidence="13 14">
    <name type="scientific">[Myrmecia] bisecta</name>
    <dbReference type="NCBI Taxonomy" id="41462"/>
    <lineage>
        <taxon>Eukaryota</taxon>
        <taxon>Viridiplantae</taxon>
        <taxon>Chlorophyta</taxon>
        <taxon>core chlorophytes</taxon>
        <taxon>Trebouxiophyceae</taxon>
        <taxon>Trebouxiales</taxon>
        <taxon>Trebouxiaceae</taxon>
        <taxon>Myrmecia</taxon>
    </lineage>
</organism>
<feature type="transmembrane region" description="Helical" evidence="11">
    <location>
        <begin position="207"/>
        <end position="229"/>
    </location>
</feature>
<evidence type="ECO:0000256" key="8">
    <source>
        <dbReference type="ARBA" id="ARBA00023065"/>
    </source>
</evidence>
<keyword evidence="2" id="KW-0813">Transport</keyword>
<keyword evidence="5" id="KW-0677">Repeat</keyword>
<feature type="transmembrane region" description="Helical" evidence="11">
    <location>
        <begin position="241"/>
        <end position="262"/>
    </location>
</feature>
<dbReference type="Gene3D" id="1.20.120.350">
    <property type="entry name" value="Voltage-gated potassium channels. Chain C"/>
    <property type="match status" value="1"/>
</dbReference>
<dbReference type="Proteomes" id="UP001489004">
    <property type="component" value="Unassembled WGS sequence"/>
</dbReference>
<evidence type="ECO:0000259" key="12">
    <source>
        <dbReference type="Pfam" id="PF00520"/>
    </source>
</evidence>
<keyword evidence="3" id="KW-0109">Calcium transport</keyword>
<evidence type="ECO:0000256" key="10">
    <source>
        <dbReference type="ARBA" id="ARBA00023303"/>
    </source>
</evidence>
<accession>A0AAW1QFZ5</accession>
<keyword evidence="4 11" id="KW-0812">Transmembrane</keyword>
<dbReference type="PANTHER" id="PTHR46988">
    <property type="entry name" value="TWO PORE CALCIUM CHANNEL PROTEIN 1"/>
    <property type="match status" value="1"/>
</dbReference>
<dbReference type="GO" id="GO:0016020">
    <property type="term" value="C:membrane"/>
    <property type="evidence" value="ECO:0007669"/>
    <property type="project" value="UniProtKB-SubCell"/>
</dbReference>
<dbReference type="EMBL" id="JALJOR010000003">
    <property type="protein sequence ID" value="KAK9820293.1"/>
    <property type="molecule type" value="Genomic_DNA"/>
</dbReference>
<feature type="transmembrane region" description="Helical" evidence="11">
    <location>
        <begin position="634"/>
        <end position="657"/>
    </location>
</feature>
<dbReference type="InterPro" id="IPR027359">
    <property type="entry name" value="Volt_channel_dom_sf"/>
</dbReference>
<keyword evidence="7 11" id="KW-1133">Transmembrane helix</keyword>
<evidence type="ECO:0000313" key="13">
    <source>
        <dbReference type="EMBL" id="KAK9820293.1"/>
    </source>
</evidence>
<evidence type="ECO:0000256" key="5">
    <source>
        <dbReference type="ARBA" id="ARBA00022737"/>
    </source>
</evidence>
<proteinExistence type="predicted"/>
<feature type="transmembrane region" description="Helical" evidence="11">
    <location>
        <begin position="274"/>
        <end position="297"/>
    </location>
</feature>
<feature type="transmembrane region" description="Helical" evidence="11">
    <location>
        <begin position="150"/>
        <end position="169"/>
    </location>
</feature>
<comment type="subcellular location">
    <subcellularLocation>
        <location evidence="1">Membrane</location>
        <topology evidence="1">Multi-pass membrane protein</topology>
    </subcellularLocation>
</comment>
<keyword evidence="3" id="KW-0107">Calcium channel</keyword>
<comment type="caution">
    <text evidence="13">The sequence shown here is derived from an EMBL/GenBank/DDBJ whole genome shotgun (WGS) entry which is preliminary data.</text>
</comment>
<dbReference type="AlphaFoldDB" id="A0AAW1QFZ5"/>
<feature type="transmembrane region" description="Helical" evidence="11">
    <location>
        <begin position="563"/>
        <end position="590"/>
    </location>
</feature>
<feature type="transmembrane region" description="Helical" evidence="11">
    <location>
        <begin position="422"/>
        <end position="440"/>
    </location>
</feature>
<dbReference type="InterPro" id="IPR005821">
    <property type="entry name" value="Ion_trans_dom"/>
</dbReference>
<evidence type="ECO:0000256" key="11">
    <source>
        <dbReference type="SAM" id="Phobius"/>
    </source>
</evidence>
<evidence type="ECO:0000256" key="7">
    <source>
        <dbReference type="ARBA" id="ARBA00022989"/>
    </source>
</evidence>
<keyword evidence="8" id="KW-0406">Ion transport</keyword>
<dbReference type="GO" id="GO:0005245">
    <property type="term" value="F:voltage-gated calcium channel activity"/>
    <property type="evidence" value="ECO:0007669"/>
    <property type="project" value="InterPro"/>
</dbReference>
<gene>
    <name evidence="13" type="ORF">WJX72_008669</name>
</gene>
<keyword evidence="9 11" id="KW-0472">Membrane</keyword>
<evidence type="ECO:0000313" key="14">
    <source>
        <dbReference type="Proteomes" id="UP001489004"/>
    </source>
</evidence>
<name>A0AAW1QFZ5_9CHLO</name>
<evidence type="ECO:0000256" key="4">
    <source>
        <dbReference type="ARBA" id="ARBA00022692"/>
    </source>
</evidence>
<feature type="transmembrane region" description="Helical" evidence="11">
    <location>
        <begin position="112"/>
        <end position="138"/>
    </location>
</feature>
<evidence type="ECO:0000256" key="6">
    <source>
        <dbReference type="ARBA" id="ARBA00022837"/>
    </source>
</evidence>
<dbReference type="InterPro" id="IPR044581">
    <property type="entry name" value="TPC1_plant"/>
</dbReference>
<feature type="domain" description="Ion transport" evidence="12">
    <location>
        <begin position="196"/>
        <end position="306"/>
    </location>
</feature>
<feature type="domain" description="Ion transport" evidence="12">
    <location>
        <begin position="423"/>
        <end position="696"/>
    </location>
</feature>
<keyword evidence="10" id="KW-0407">Ion channel</keyword>
<feature type="transmembrane region" description="Helical" evidence="11">
    <location>
        <begin position="66"/>
        <end position="83"/>
    </location>
</feature>
<reference evidence="13 14" key="1">
    <citation type="journal article" date="2024" name="Nat. Commun.">
        <title>Phylogenomics reveals the evolutionary origins of lichenization in chlorophyte algae.</title>
        <authorList>
            <person name="Puginier C."/>
            <person name="Libourel C."/>
            <person name="Otte J."/>
            <person name="Skaloud P."/>
            <person name="Haon M."/>
            <person name="Grisel S."/>
            <person name="Petersen M."/>
            <person name="Berrin J.G."/>
            <person name="Delaux P.M."/>
            <person name="Dal Grande F."/>
            <person name="Keller J."/>
        </authorList>
    </citation>
    <scope>NUCLEOTIDE SEQUENCE [LARGE SCALE GENOMIC DNA]</scope>
    <source>
        <strain evidence="13 14">SAG 2043</strain>
    </source>
</reference>
<evidence type="ECO:0000256" key="2">
    <source>
        <dbReference type="ARBA" id="ARBA00022448"/>
    </source>
</evidence>
<feature type="transmembrane region" description="Helical" evidence="11">
    <location>
        <begin position="664"/>
        <end position="686"/>
    </location>
</feature>
<evidence type="ECO:0000256" key="9">
    <source>
        <dbReference type="ARBA" id="ARBA00023136"/>
    </source>
</evidence>
<dbReference type="SUPFAM" id="SSF81324">
    <property type="entry name" value="Voltage-gated potassium channels"/>
    <property type="match status" value="2"/>
</dbReference>
<evidence type="ECO:0000256" key="3">
    <source>
        <dbReference type="ARBA" id="ARBA00022673"/>
    </source>
</evidence>
<feature type="transmembrane region" description="Helical" evidence="11">
    <location>
        <begin position="471"/>
        <end position="491"/>
    </location>
</feature>
<sequence length="791" mass="88275">MHSVPSTQHLLDLVLDDDCRSRALLEPAPDVHAACCYLQDAADCVKRMHPRSTPGARTAYALQLRLRPALLVAVAGLLVLSFLEEPLWCRAAKLQSERPCQSSLYPTSNLPYLGQGAAFAVEGTCLAVLLLDVSLQAYSKGRRFLFKAQLGLAACFTALACTDFVWAVATPYHWIRFALPIRTAIAMNHSRDVWRQCRLVVGILPSFFSVGVVVLALLFFFSWCGTLIFHNDTEEGQKYFSTVQGAMWSLLILMTTCNYPDVMMPAYTSSRVSAIFFAAFLLLTWLFCMNLLLAVVYKAYSLQAQEAGEATARQMEWNLCQAFAALDPENKGRVASHTFCAAAAELKQSYPAGGHLDDVTTKLVLEALEGHGSIDHEAWQKLAWLLHVHVSKEHGPSLLRAWPTLAQSAAWQWLSSLVTGPGFELGIAVMLLANALLLFIEDWPELEREAPHHDPSGWENTLFNVLDGTFLALYVLEVVVKVLVLGWQAYWRNPHDRFDFAVTALTVLATAYVLLPTTFNDPRPILYVVMLRLVRMVRVLRILRLPRMLRLARFFISIPHFRLMYSTFLEMLPAAAALFKYMFCFMFLFAAVGTHVFGGRITTDPDSPYFAKLRDTDYGKFGYYANSMNDMGSAMVTLFELLTVNNWYVLAGGFVAVTSPWARLYFILFYLFGVVISLNLVVAFVLDTFLTSYSRESQPTGALDTAGEVPEQPSGVQEHSLAATLDGAELLFQASAVAPEAANDEWCQPWYRARLHGNQPTALKAALLGSLLERPGEVIHQETYRHGPDNP</sequence>
<keyword evidence="6" id="KW-0106">Calcium</keyword>
<protein>
    <recommendedName>
        <fullName evidence="12">Ion transport domain-containing protein</fullName>
    </recommendedName>
</protein>
<evidence type="ECO:0000256" key="1">
    <source>
        <dbReference type="ARBA" id="ARBA00004141"/>
    </source>
</evidence>
<dbReference type="Gene3D" id="1.10.287.70">
    <property type="match status" value="2"/>
</dbReference>
<dbReference type="Pfam" id="PF00520">
    <property type="entry name" value="Ion_trans"/>
    <property type="match status" value="2"/>
</dbReference>
<feature type="transmembrane region" description="Helical" evidence="11">
    <location>
        <begin position="498"/>
        <end position="519"/>
    </location>
</feature>